<evidence type="ECO:0000313" key="1">
    <source>
        <dbReference type="EMBL" id="CAB4135785.1"/>
    </source>
</evidence>
<dbReference type="GO" id="GO:0016757">
    <property type="term" value="F:glycosyltransferase activity"/>
    <property type="evidence" value="ECO:0007669"/>
    <property type="project" value="UniProtKB-KW"/>
</dbReference>
<dbReference type="InterPro" id="IPR000836">
    <property type="entry name" value="PRTase_dom"/>
</dbReference>
<dbReference type="CDD" id="cd06223">
    <property type="entry name" value="PRTases_typeI"/>
    <property type="match status" value="1"/>
</dbReference>
<keyword evidence="1" id="KW-0328">Glycosyltransferase</keyword>
<keyword evidence="1" id="KW-0808">Transferase</keyword>
<accession>A0A6J5LMZ8</accession>
<dbReference type="InterPro" id="IPR029057">
    <property type="entry name" value="PRTase-like"/>
</dbReference>
<name>A0A6J5LMZ8_9CAUD</name>
<reference evidence="1" key="1">
    <citation type="submission" date="2020-04" db="EMBL/GenBank/DDBJ databases">
        <authorList>
            <person name="Chiriac C."/>
            <person name="Salcher M."/>
            <person name="Ghai R."/>
            <person name="Kavagutti S V."/>
        </authorList>
    </citation>
    <scope>NUCLEOTIDE SEQUENCE</scope>
</reference>
<gene>
    <name evidence="1" type="ORF">UFOVP286_55</name>
</gene>
<protein>
    <submittedName>
        <fullName evidence="1">Phosphoribosyltransferase domain</fullName>
    </submittedName>
</protein>
<dbReference type="Gene3D" id="3.40.50.2020">
    <property type="match status" value="2"/>
</dbReference>
<dbReference type="SUPFAM" id="SSF53271">
    <property type="entry name" value="PRTase-like"/>
    <property type="match status" value="1"/>
</dbReference>
<dbReference type="EMBL" id="LR796304">
    <property type="protein sequence ID" value="CAB4135785.1"/>
    <property type="molecule type" value="Genomic_DNA"/>
</dbReference>
<proteinExistence type="predicted"/>
<sequence>MRKIIYLTWQDIEEAINGIALQVGEVSGIYAIPRGGLCAGVMLSHKLNIPLVNNIGLSVLVIDDICDSGKTIGNFLRLGLKVACLVNLSDQEIISAIKLPKDSWVVFPWESKENAKNDLKEYENKRNI</sequence>
<organism evidence="1">
    <name type="scientific">uncultured Caudovirales phage</name>
    <dbReference type="NCBI Taxonomy" id="2100421"/>
    <lineage>
        <taxon>Viruses</taxon>
        <taxon>Duplodnaviria</taxon>
        <taxon>Heunggongvirae</taxon>
        <taxon>Uroviricota</taxon>
        <taxon>Caudoviricetes</taxon>
        <taxon>Peduoviridae</taxon>
        <taxon>Maltschvirus</taxon>
        <taxon>Maltschvirus maltsch</taxon>
    </lineage>
</organism>